<keyword evidence="1" id="KW-0472">Membrane</keyword>
<evidence type="ECO:0000313" key="3">
    <source>
        <dbReference type="Proteomes" id="UP000199022"/>
    </source>
</evidence>
<proteinExistence type="predicted"/>
<dbReference type="AlphaFoldDB" id="A0A1I1HQX7"/>
<protein>
    <submittedName>
        <fullName evidence="2">Uncharacterized protein</fullName>
    </submittedName>
</protein>
<organism evidence="2 3">
    <name type="scientific">Klenkia taihuensis</name>
    <dbReference type="NCBI Taxonomy" id="1225127"/>
    <lineage>
        <taxon>Bacteria</taxon>
        <taxon>Bacillati</taxon>
        <taxon>Actinomycetota</taxon>
        <taxon>Actinomycetes</taxon>
        <taxon>Geodermatophilales</taxon>
        <taxon>Geodermatophilaceae</taxon>
        <taxon>Klenkia</taxon>
    </lineage>
</organism>
<name>A0A1I1HQX7_9ACTN</name>
<keyword evidence="1" id="KW-0812">Transmembrane</keyword>
<keyword evidence="3" id="KW-1185">Reference proteome</keyword>
<sequence>MGSGAVVVGGAGVVVAGGAVVVVGAVVVGSSSSVVVLGAVVVGRDVVVGTDDGVVPSGVVVGTSDVVVGAGVSLVGAGCSVVAGAGLVNDADIAEGSQAKNSATNSTARTTVEVRARPIRAGTRFGSSRGRRRVAGSAVTVGTGVVG</sequence>
<accession>A0A1I1HQX7</accession>
<evidence type="ECO:0000256" key="1">
    <source>
        <dbReference type="SAM" id="Phobius"/>
    </source>
</evidence>
<feature type="transmembrane region" description="Helical" evidence="1">
    <location>
        <begin position="6"/>
        <end position="28"/>
    </location>
</feature>
<gene>
    <name evidence="2" type="ORF">SAMN05661030_0516</name>
</gene>
<dbReference type="Proteomes" id="UP000199022">
    <property type="component" value="Unassembled WGS sequence"/>
</dbReference>
<dbReference type="RefSeq" id="WP_091554421.1">
    <property type="nucleotide sequence ID" value="NZ_BNAC01000002.1"/>
</dbReference>
<dbReference type="EMBL" id="FOMD01000001">
    <property type="protein sequence ID" value="SFC26251.1"/>
    <property type="molecule type" value="Genomic_DNA"/>
</dbReference>
<evidence type="ECO:0000313" key="2">
    <source>
        <dbReference type="EMBL" id="SFC26251.1"/>
    </source>
</evidence>
<reference evidence="3" key="1">
    <citation type="submission" date="2016-10" db="EMBL/GenBank/DDBJ databases">
        <authorList>
            <person name="Varghese N."/>
            <person name="Submissions S."/>
        </authorList>
    </citation>
    <scope>NUCLEOTIDE SEQUENCE [LARGE SCALE GENOMIC DNA]</scope>
    <source>
        <strain evidence="3">DSM 45962</strain>
    </source>
</reference>
<keyword evidence="1" id="KW-1133">Transmembrane helix</keyword>